<dbReference type="AlphaFoldDB" id="A0AAE3IRV0"/>
<protein>
    <submittedName>
        <fullName evidence="3">Two-component system activity regulator YycH</fullName>
    </submittedName>
</protein>
<dbReference type="RefSeq" id="WP_263072665.1">
    <property type="nucleotide sequence ID" value="NZ_JAOUSF010000002.1"/>
</dbReference>
<feature type="transmembrane region" description="Helical" evidence="1">
    <location>
        <begin position="9"/>
        <end position="26"/>
    </location>
</feature>
<dbReference type="EMBL" id="JAOUSF010000002">
    <property type="protein sequence ID" value="MCU9613460.1"/>
    <property type="molecule type" value="Genomic_DNA"/>
</dbReference>
<keyword evidence="4" id="KW-1185">Reference proteome</keyword>
<dbReference type="Proteomes" id="UP001209318">
    <property type="component" value="Unassembled WGS sequence"/>
</dbReference>
<proteinExistence type="predicted"/>
<name>A0AAE3IRV0_9BACI</name>
<dbReference type="Pfam" id="PF07435">
    <property type="entry name" value="YycH"/>
    <property type="match status" value="1"/>
</dbReference>
<keyword evidence="1" id="KW-0812">Transmembrane</keyword>
<organism evidence="3 4">
    <name type="scientific">Perspicuibacillus lycopersici</name>
    <dbReference type="NCBI Taxonomy" id="1325689"/>
    <lineage>
        <taxon>Bacteria</taxon>
        <taxon>Bacillati</taxon>
        <taxon>Bacillota</taxon>
        <taxon>Bacilli</taxon>
        <taxon>Bacillales</taxon>
        <taxon>Bacillaceae</taxon>
        <taxon>Perspicuibacillus</taxon>
    </lineage>
</organism>
<comment type="caution">
    <text evidence="3">The sequence shown here is derived from an EMBL/GenBank/DDBJ whole genome shotgun (WGS) entry which is preliminary data.</text>
</comment>
<gene>
    <name evidence="3" type="primary">yycH</name>
    <name evidence="3" type="ORF">OEV98_07810</name>
</gene>
<evidence type="ECO:0000313" key="4">
    <source>
        <dbReference type="Proteomes" id="UP001209318"/>
    </source>
</evidence>
<dbReference type="InterPro" id="IPR042274">
    <property type="entry name" value="YycH/YycI_2"/>
</dbReference>
<reference evidence="3" key="1">
    <citation type="submission" date="2022-10" db="EMBL/GenBank/DDBJ databases">
        <title>Description of Fervidibacillus gen. nov. in the family Fervidibacillaceae fam. nov. with two species, Fervidibacillus albus sp. nov., and Fervidibacillus halotolerans sp. nov., isolated from tidal flat sediments.</title>
        <authorList>
            <person name="Kwon K.K."/>
            <person name="Yang S.-H."/>
        </authorList>
    </citation>
    <scope>NUCLEOTIDE SEQUENCE</scope>
    <source>
        <strain evidence="3">JCM 19140</strain>
    </source>
</reference>
<evidence type="ECO:0000313" key="3">
    <source>
        <dbReference type="EMBL" id="MCU9613460.1"/>
    </source>
</evidence>
<accession>A0AAE3IRV0</accession>
<sequence length="438" mass="51261">MRFEQIKSWILTGLVLLSVYLFWNLVTFQENYDNTIINNQEYINEISIEDKKELKDIFVPNKMIYRKGENQYVGSEKMELILPMMNVVRSWTYYDFQEIGSEFNDVWENNARDTAFILKFPDELPVELTKSLFSTDTKQFPPGTFHYMVIFPDQMKEDEGIVYLASANFSRAVKARVRNSNIDRFQDDLNNFIEESSPYYAYQKESGEYLFVLNEATSLGNYQYYPRDYNPEEFKNALFTDPSYVSKNGNRYTDGWSVLDIATDTKMLSFVDTTISIESPITINDLIQTSVGYINEHSGWTDRYYYADSNTTMHEITFQLYFDDYPVFNEIGLSEISLVIGNSGVYSYRRPYFILDYLSYNPVNKEYTLSSGKDVINYLSSIENLDIESVNDVMIGYHLNKEFNSQLIKLEPSWYYRVDNQWKQISEAEMGGVTGGLE</sequence>
<dbReference type="CDD" id="cd15787">
    <property type="entry name" value="YycH_N"/>
    <property type="match status" value="1"/>
</dbReference>
<keyword evidence="1" id="KW-0472">Membrane</keyword>
<dbReference type="Gene3D" id="3.30.310.160">
    <property type="entry name" value="YycH protein, domain 2"/>
    <property type="match status" value="1"/>
</dbReference>
<dbReference type="InterPro" id="IPR009996">
    <property type="entry name" value="YycH"/>
</dbReference>
<keyword evidence="1" id="KW-1133">Transmembrane helix</keyword>
<evidence type="ECO:0000259" key="2">
    <source>
        <dbReference type="Pfam" id="PF07435"/>
    </source>
</evidence>
<feature type="domain" description="Regulatory protein YycH" evidence="2">
    <location>
        <begin position="4"/>
        <end position="436"/>
    </location>
</feature>
<dbReference type="Gene3D" id="3.10.450.310">
    <property type="match status" value="1"/>
</dbReference>
<evidence type="ECO:0000256" key="1">
    <source>
        <dbReference type="SAM" id="Phobius"/>
    </source>
</evidence>